<comment type="subcellular location">
    <subcellularLocation>
        <location evidence="1">Cell membrane</location>
        <topology evidence="1">Multi-pass membrane protein</topology>
    </subcellularLocation>
</comment>
<evidence type="ECO:0000256" key="1">
    <source>
        <dbReference type="ARBA" id="ARBA00004651"/>
    </source>
</evidence>
<dbReference type="PANTHER" id="PTHR30485:SF0">
    <property type="entry name" value="NI_FE-HYDROGENASE 1 B-TYPE CYTOCHROME SUBUNIT-RELATED"/>
    <property type="match status" value="1"/>
</dbReference>
<keyword evidence="9" id="KW-1185">Reference proteome</keyword>
<dbReference type="EMBL" id="VIAR01000010">
    <property type="protein sequence ID" value="TQD36983.1"/>
    <property type="molecule type" value="Genomic_DNA"/>
</dbReference>
<dbReference type="InterPro" id="IPR011577">
    <property type="entry name" value="Cyt_b561_bac/Ni-Hgenase"/>
</dbReference>
<dbReference type="RefSeq" id="WP_141422221.1">
    <property type="nucleotide sequence ID" value="NZ_VIAR01000010.1"/>
</dbReference>
<dbReference type="InterPro" id="IPR051542">
    <property type="entry name" value="Hydrogenase_cytochrome"/>
</dbReference>
<name>A0A507ZK87_9FLAO</name>
<evidence type="ECO:0000256" key="5">
    <source>
        <dbReference type="ARBA" id="ARBA00023136"/>
    </source>
</evidence>
<feature type="transmembrane region" description="Helical" evidence="6">
    <location>
        <begin position="156"/>
        <end position="174"/>
    </location>
</feature>
<evidence type="ECO:0000256" key="6">
    <source>
        <dbReference type="SAM" id="Phobius"/>
    </source>
</evidence>
<evidence type="ECO:0000313" key="9">
    <source>
        <dbReference type="Proteomes" id="UP000317169"/>
    </source>
</evidence>
<dbReference type="OrthoDB" id="5615941at2"/>
<protein>
    <submittedName>
        <fullName evidence="8">Cytochrome b/b6 domain-containing protein</fullName>
    </submittedName>
</protein>
<feature type="transmembrane region" description="Helical" evidence="6">
    <location>
        <begin position="74"/>
        <end position="96"/>
    </location>
</feature>
<feature type="transmembrane region" description="Helical" evidence="6">
    <location>
        <begin position="12"/>
        <end position="32"/>
    </location>
</feature>
<feature type="domain" description="Cytochrome b561 bacterial/Ni-hydrogenase" evidence="7">
    <location>
        <begin position="6"/>
        <end position="187"/>
    </location>
</feature>
<keyword evidence="4 6" id="KW-1133">Transmembrane helix</keyword>
<organism evidence="8 9">
    <name type="scientific">Haloflavibacter putidus</name>
    <dbReference type="NCBI Taxonomy" id="2576776"/>
    <lineage>
        <taxon>Bacteria</taxon>
        <taxon>Pseudomonadati</taxon>
        <taxon>Bacteroidota</taxon>
        <taxon>Flavobacteriia</taxon>
        <taxon>Flavobacteriales</taxon>
        <taxon>Flavobacteriaceae</taxon>
        <taxon>Haloflavibacter</taxon>
    </lineage>
</organism>
<evidence type="ECO:0000256" key="3">
    <source>
        <dbReference type="ARBA" id="ARBA00022692"/>
    </source>
</evidence>
<proteinExistence type="predicted"/>
<dbReference type="SUPFAM" id="SSF81342">
    <property type="entry name" value="Transmembrane di-heme cytochromes"/>
    <property type="match status" value="1"/>
</dbReference>
<evidence type="ECO:0000313" key="8">
    <source>
        <dbReference type="EMBL" id="TQD36983.1"/>
    </source>
</evidence>
<dbReference type="Pfam" id="PF01292">
    <property type="entry name" value="Ni_hydr_CYTB"/>
    <property type="match status" value="1"/>
</dbReference>
<dbReference type="AlphaFoldDB" id="A0A507ZK87"/>
<feature type="transmembrane region" description="Helical" evidence="6">
    <location>
        <begin position="117"/>
        <end position="136"/>
    </location>
</feature>
<dbReference type="GO" id="GO:0009055">
    <property type="term" value="F:electron transfer activity"/>
    <property type="evidence" value="ECO:0007669"/>
    <property type="project" value="InterPro"/>
</dbReference>
<keyword evidence="5 6" id="KW-0472">Membrane</keyword>
<dbReference type="PANTHER" id="PTHR30485">
    <property type="entry name" value="NI/FE-HYDROGENASE 1 B-TYPE CYTOCHROME SUBUNIT"/>
    <property type="match status" value="1"/>
</dbReference>
<comment type="caution">
    <text evidence="8">The sequence shown here is derived from an EMBL/GenBank/DDBJ whole genome shotgun (WGS) entry which is preliminary data.</text>
</comment>
<evidence type="ECO:0000259" key="7">
    <source>
        <dbReference type="Pfam" id="PF01292"/>
    </source>
</evidence>
<dbReference type="GO" id="GO:0020037">
    <property type="term" value="F:heme binding"/>
    <property type="evidence" value="ECO:0007669"/>
    <property type="project" value="TreeGrafter"/>
</dbReference>
<gene>
    <name evidence="8" type="ORF">FKR84_10260</name>
</gene>
<accession>A0A507ZK87</accession>
<dbReference type="Gene3D" id="1.20.950.20">
    <property type="entry name" value="Transmembrane di-heme cytochromes, Chain C"/>
    <property type="match status" value="1"/>
</dbReference>
<evidence type="ECO:0000256" key="2">
    <source>
        <dbReference type="ARBA" id="ARBA00022475"/>
    </source>
</evidence>
<dbReference type="InterPro" id="IPR016174">
    <property type="entry name" value="Di-haem_cyt_TM"/>
</dbReference>
<dbReference type="GO" id="GO:0022904">
    <property type="term" value="P:respiratory electron transport chain"/>
    <property type="evidence" value="ECO:0007669"/>
    <property type="project" value="InterPro"/>
</dbReference>
<reference evidence="8 9" key="1">
    <citation type="submission" date="2019-06" db="EMBL/GenBank/DDBJ databases">
        <title>Flavibacter putida gen. nov., sp. nov., a novel marine bacterium of the family Flavobacteriaceae isolated from coastal seawater.</title>
        <authorList>
            <person name="Feng X."/>
        </authorList>
    </citation>
    <scope>NUCLEOTIDE SEQUENCE [LARGE SCALE GENOMIC DNA]</scope>
    <source>
        <strain evidence="8 9">PLHSN227</strain>
    </source>
</reference>
<dbReference type="GO" id="GO:0005886">
    <property type="term" value="C:plasma membrane"/>
    <property type="evidence" value="ECO:0007669"/>
    <property type="project" value="UniProtKB-SubCell"/>
</dbReference>
<keyword evidence="2" id="KW-1003">Cell membrane</keyword>
<keyword evidence="3 6" id="KW-0812">Transmembrane</keyword>
<sequence length="193" mass="22520">METVKYSRIYRIIHWTIAITFLLLLVTIFLRLTWMNKYNMADIIQTYLASTDQSLSRDQLIVLAKQIRAPMWDWHIYLGYVLVGLFSLRFILPFFGTMKFQNPLDKNLSFKQQFQKWTYIIFYVCVVVSLVTGLIIELGPKDLKKPMEEIHVLGIYYLLAFIALHIGGVVMAEFTNQSGIISRIVRGSTNKLK</sequence>
<evidence type="ECO:0000256" key="4">
    <source>
        <dbReference type="ARBA" id="ARBA00022989"/>
    </source>
</evidence>
<dbReference type="Proteomes" id="UP000317169">
    <property type="component" value="Unassembled WGS sequence"/>
</dbReference>